<dbReference type="Proteomes" id="UP000298381">
    <property type="component" value="Unassembled WGS sequence"/>
</dbReference>
<dbReference type="OrthoDB" id="1267107at2"/>
<reference evidence="2 3" key="1">
    <citation type="submission" date="2019-03" db="EMBL/GenBank/DDBJ databases">
        <title>Draft genome sequence data and analysis of a Fermenting Bacterium, Soehngenia longevitae strain 1933PT, isolated from petroleum reservoir in Azerbaijan.</title>
        <authorList>
            <person name="Grouzdev D.S."/>
            <person name="Bidzhieva S.K."/>
            <person name="Sokolova D.S."/>
            <person name="Tourova T.P."/>
            <person name="Poltaraus A.B."/>
            <person name="Nazina T.N."/>
        </authorList>
    </citation>
    <scope>NUCLEOTIDE SEQUENCE [LARGE SCALE GENOMIC DNA]</scope>
    <source>
        <strain evidence="2 3">1933P</strain>
    </source>
</reference>
<keyword evidence="3" id="KW-1185">Reference proteome</keyword>
<evidence type="ECO:0000313" key="2">
    <source>
        <dbReference type="EMBL" id="TFZ41218.1"/>
    </source>
</evidence>
<organism evidence="2 3">
    <name type="scientific">Soehngenia longivitae</name>
    <dbReference type="NCBI Taxonomy" id="2562294"/>
    <lineage>
        <taxon>Bacteria</taxon>
        <taxon>Bacillati</taxon>
        <taxon>Bacillota</taxon>
        <taxon>Tissierellia</taxon>
        <taxon>Tissierellales</taxon>
        <taxon>Tissierellaceae</taxon>
        <taxon>Soehngenia</taxon>
    </lineage>
</organism>
<proteinExistence type="predicted"/>
<evidence type="ECO:0000256" key="1">
    <source>
        <dbReference type="SAM" id="Coils"/>
    </source>
</evidence>
<protein>
    <submittedName>
        <fullName evidence="2">Uncharacterized protein</fullName>
    </submittedName>
</protein>
<comment type="caution">
    <text evidence="2">The sequence shown here is derived from an EMBL/GenBank/DDBJ whole genome shotgun (WGS) entry which is preliminary data.</text>
</comment>
<feature type="coiled-coil region" evidence="1">
    <location>
        <begin position="11"/>
        <end position="59"/>
    </location>
</feature>
<name>A0A4Z0D8L0_9FIRM</name>
<keyword evidence="1" id="KW-0175">Coiled coil</keyword>
<dbReference type="AlphaFoldDB" id="A0A4Z0D8L0"/>
<accession>A0A4Z0D8L0</accession>
<evidence type="ECO:0000313" key="3">
    <source>
        <dbReference type="Proteomes" id="UP000298381"/>
    </source>
</evidence>
<dbReference type="EMBL" id="SRIB01000003">
    <property type="protein sequence ID" value="TFZ41218.1"/>
    <property type="molecule type" value="Genomic_DNA"/>
</dbReference>
<gene>
    <name evidence="2" type="ORF">E4100_03415</name>
</gene>
<sequence length="222" mass="26009">MTILLLSGCTNNENEELLAQKDEEINQLNKEVEELNKKLKDLEQELEETDNMDKYKNNEVLLRALETVNYLKNKDMEGLASVVHPLMGVRFTPYEHIDLQNDLVFTKDRITTFLEDTQEYTWGSFDGSGEPIVMTFSEYFDRFIYDVDFANPHMIGNNYSIGKGNSLNNISEAYPDAYFIEFHFTGFEQEYEGMDWRSLRLVYEKMDGVWYLVGIVHGEWTI</sequence>